<dbReference type="PANTHER" id="PTHR43065">
    <property type="entry name" value="SENSOR HISTIDINE KINASE"/>
    <property type="match status" value="1"/>
</dbReference>
<dbReference type="EC" id="2.7.13.3" evidence="2"/>
<dbReference type="PRINTS" id="PR00344">
    <property type="entry name" value="BCTRLSENSOR"/>
</dbReference>
<protein>
    <recommendedName>
        <fullName evidence="2">histidine kinase</fullName>
        <ecNumber evidence="2">2.7.13.3</ecNumber>
    </recommendedName>
</protein>
<keyword evidence="8" id="KW-0472">Membrane</keyword>
<gene>
    <name evidence="10" type="ORF">SAMN04488508_10610</name>
</gene>
<feature type="transmembrane region" description="Helical" evidence="8">
    <location>
        <begin position="7"/>
        <end position="29"/>
    </location>
</feature>
<dbReference type="AlphaFoldDB" id="A0A1M6H169"/>
<keyword evidence="5 10" id="KW-0418">Kinase</keyword>
<evidence type="ECO:0000259" key="9">
    <source>
        <dbReference type="PROSITE" id="PS50109"/>
    </source>
</evidence>
<dbReference type="OrthoDB" id="1931120at2"/>
<name>A0A1M6H169_9FLAO</name>
<dbReference type="InterPro" id="IPR004358">
    <property type="entry name" value="Sig_transdc_His_kin-like_C"/>
</dbReference>
<dbReference type="SUPFAM" id="SSF55874">
    <property type="entry name" value="ATPase domain of HSP90 chaperone/DNA topoisomerase II/histidine kinase"/>
    <property type="match status" value="1"/>
</dbReference>
<dbReference type="PANTHER" id="PTHR43065:SF46">
    <property type="entry name" value="C4-DICARBOXYLATE TRANSPORT SENSOR PROTEIN DCTB"/>
    <property type="match status" value="1"/>
</dbReference>
<evidence type="ECO:0000256" key="5">
    <source>
        <dbReference type="ARBA" id="ARBA00022777"/>
    </source>
</evidence>
<keyword evidence="8" id="KW-1133">Transmembrane helix</keyword>
<dbReference type="EMBL" id="FQYP01000006">
    <property type="protein sequence ID" value="SHJ15892.1"/>
    <property type="molecule type" value="Genomic_DNA"/>
</dbReference>
<keyword evidence="11" id="KW-1185">Reference proteome</keyword>
<keyword evidence="6" id="KW-0067">ATP-binding</keyword>
<evidence type="ECO:0000256" key="6">
    <source>
        <dbReference type="ARBA" id="ARBA00022840"/>
    </source>
</evidence>
<sequence>MGFSYFKFYVLVKTVLLCITLSVGFYLSITYGTALAYTIAILLFFSVIIQFVSLFKYLTRTDKKLTRFLEAIKHSDFVLKLSVDNHLDKSFRNLNTSFNEVLSAFREERSEKEEHLQYLNTIVQQVNTGLICYSSSGEIKLINSYAKKLINIKHLKNIKELANYNEELHRAVVDLASGRNILLKSDDEIQLAIHSITIKIKNQPIKIIALQNIYPELQRKEIESWQNLTKILRHEIINSITPIVSLNDTMYSILQEDVSLLDSNYVIDHENLNDLKEGISTIKNRADGLISFIDAYRDYTNIPTPVFASINVLELLKHIHLLMKPELDKNGFDFKYQTTPKDILLYGDAKLLEMVLINLFKNAIEAKRSDHETPSISVKGYINHKREFILEITDNGKGIIPEAIDKIFIPFYTTKKTGSGIGLSLSRQILQMHQGTLTVRSEVNTFTTFELKFNQLTK</sequence>
<dbReference type="PROSITE" id="PS50109">
    <property type="entry name" value="HIS_KIN"/>
    <property type="match status" value="1"/>
</dbReference>
<dbReference type="Proteomes" id="UP000184432">
    <property type="component" value="Unassembled WGS sequence"/>
</dbReference>
<organism evidence="10 11">
    <name type="scientific">Aquimarina spongiae</name>
    <dbReference type="NCBI Taxonomy" id="570521"/>
    <lineage>
        <taxon>Bacteria</taxon>
        <taxon>Pseudomonadati</taxon>
        <taxon>Bacteroidota</taxon>
        <taxon>Flavobacteriia</taxon>
        <taxon>Flavobacteriales</taxon>
        <taxon>Flavobacteriaceae</taxon>
        <taxon>Aquimarina</taxon>
    </lineage>
</organism>
<keyword evidence="3" id="KW-0808">Transferase</keyword>
<accession>A0A1M6H169</accession>
<reference evidence="11" key="1">
    <citation type="submission" date="2016-11" db="EMBL/GenBank/DDBJ databases">
        <authorList>
            <person name="Varghese N."/>
            <person name="Submissions S."/>
        </authorList>
    </citation>
    <scope>NUCLEOTIDE SEQUENCE [LARGE SCALE GENOMIC DNA]</scope>
    <source>
        <strain evidence="11">DSM 22623</strain>
    </source>
</reference>
<evidence type="ECO:0000313" key="11">
    <source>
        <dbReference type="Proteomes" id="UP000184432"/>
    </source>
</evidence>
<dbReference type="Gene3D" id="3.30.565.10">
    <property type="entry name" value="Histidine kinase-like ATPase, C-terminal domain"/>
    <property type="match status" value="1"/>
</dbReference>
<dbReference type="SMART" id="SM00387">
    <property type="entry name" value="HATPase_c"/>
    <property type="match status" value="1"/>
</dbReference>
<evidence type="ECO:0000256" key="4">
    <source>
        <dbReference type="ARBA" id="ARBA00022741"/>
    </source>
</evidence>
<comment type="catalytic activity">
    <reaction evidence="1">
        <text>ATP + protein L-histidine = ADP + protein N-phospho-L-histidine.</text>
        <dbReference type="EC" id="2.7.13.3"/>
    </reaction>
</comment>
<evidence type="ECO:0000256" key="8">
    <source>
        <dbReference type="SAM" id="Phobius"/>
    </source>
</evidence>
<evidence type="ECO:0000313" key="10">
    <source>
        <dbReference type="EMBL" id="SHJ15892.1"/>
    </source>
</evidence>
<dbReference type="STRING" id="570521.SAMN04488508_10610"/>
<evidence type="ECO:0000256" key="2">
    <source>
        <dbReference type="ARBA" id="ARBA00012438"/>
    </source>
</evidence>
<keyword evidence="7" id="KW-0902">Two-component regulatory system</keyword>
<dbReference type="InterPro" id="IPR005467">
    <property type="entry name" value="His_kinase_dom"/>
</dbReference>
<keyword evidence="4" id="KW-0547">Nucleotide-binding</keyword>
<dbReference type="InterPro" id="IPR003594">
    <property type="entry name" value="HATPase_dom"/>
</dbReference>
<proteinExistence type="predicted"/>
<evidence type="ECO:0000256" key="3">
    <source>
        <dbReference type="ARBA" id="ARBA00022679"/>
    </source>
</evidence>
<feature type="domain" description="Histidine kinase" evidence="9">
    <location>
        <begin position="231"/>
        <end position="457"/>
    </location>
</feature>
<dbReference type="GO" id="GO:0005524">
    <property type="term" value="F:ATP binding"/>
    <property type="evidence" value="ECO:0007669"/>
    <property type="project" value="UniProtKB-KW"/>
</dbReference>
<dbReference type="Pfam" id="PF02518">
    <property type="entry name" value="HATPase_c"/>
    <property type="match status" value="1"/>
</dbReference>
<dbReference type="GO" id="GO:0000160">
    <property type="term" value="P:phosphorelay signal transduction system"/>
    <property type="evidence" value="ECO:0007669"/>
    <property type="project" value="UniProtKB-KW"/>
</dbReference>
<keyword evidence="8" id="KW-0812">Transmembrane</keyword>
<feature type="transmembrane region" description="Helical" evidence="8">
    <location>
        <begin position="35"/>
        <end position="58"/>
    </location>
</feature>
<evidence type="ECO:0000256" key="7">
    <source>
        <dbReference type="ARBA" id="ARBA00023012"/>
    </source>
</evidence>
<dbReference type="InterPro" id="IPR036890">
    <property type="entry name" value="HATPase_C_sf"/>
</dbReference>
<evidence type="ECO:0000256" key="1">
    <source>
        <dbReference type="ARBA" id="ARBA00000085"/>
    </source>
</evidence>
<dbReference type="GO" id="GO:0004673">
    <property type="term" value="F:protein histidine kinase activity"/>
    <property type="evidence" value="ECO:0007669"/>
    <property type="project" value="UniProtKB-EC"/>
</dbReference>